<name>M4BMF0_HYAAE</name>
<reference evidence="1" key="2">
    <citation type="submission" date="2015-06" db="UniProtKB">
        <authorList>
            <consortium name="EnsemblProtists"/>
        </authorList>
    </citation>
    <scope>IDENTIFICATION</scope>
    <source>
        <strain evidence="1">Emoy2</strain>
    </source>
</reference>
<dbReference type="HOGENOM" id="CLU_1910678_0_0_1"/>
<protein>
    <submittedName>
        <fullName evidence="1">Uncharacterized protein</fullName>
    </submittedName>
</protein>
<reference evidence="2" key="1">
    <citation type="journal article" date="2010" name="Science">
        <title>Signatures of adaptation to obligate biotrophy in the Hyaloperonospora arabidopsidis genome.</title>
        <authorList>
            <person name="Baxter L."/>
            <person name="Tripathy S."/>
            <person name="Ishaque N."/>
            <person name="Boot N."/>
            <person name="Cabral A."/>
            <person name="Kemen E."/>
            <person name="Thines M."/>
            <person name="Ah-Fong A."/>
            <person name="Anderson R."/>
            <person name="Badejoko W."/>
            <person name="Bittner-Eddy P."/>
            <person name="Boore J.L."/>
            <person name="Chibucos M.C."/>
            <person name="Coates M."/>
            <person name="Dehal P."/>
            <person name="Delehaunty K."/>
            <person name="Dong S."/>
            <person name="Downton P."/>
            <person name="Dumas B."/>
            <person name="Fabro G."/>
            <person name="Fronick C."/>
            <person name="Fuerstenberg S.I."/>
            <person name="Fulton L."/>
            <person name="Gaulin E."/>
            <person name="Govers F."/>
            <person name="Hughes L."/>
            <person name="Humphray S."/>
            <person name="Jiang R.H."/>
            <person name="Judelson H."/>
            <person name="Kamoun S."/>
            <person name="Kyung K."/>
            <person name="Meijer H."/>
            <person name="Minx P."/>
            <person name="Morris P."/>
            <person name="Nelson J."/>
            <person name="Phuntumart V."/>
            <person name="Qutob D."/>
            <person name="Rehmany A."/>
            <person name="Rougon-Cardoso A."/>
            <person name="Ryden P."/>
            <person name="Torto-Alalibo T."/>
            <person name="Studholme D."/>
            <person name="Wang Y."/>
            <person name="Win J."/>
            <person name="Wood J."/>
            <person name="Clifton S.W."/>
            <person name="Rogers J."/>
            <person name="Van den Ackerveken G."/>
            <person name="Jones J.D."/>
            <person name="McDowell J.M."/>
            <person name="Beynon J."/>
            <person name="Tyler B.M."/>
        </authorList>
    </citation>
    <scope>NUCLEOTIDE SEQUENCE [LARGE SCALE GENOMIC DNA]</scope>
    <source>
        <strain evidence="2">Emoy2</strain>
    </source>
</reference>
<dbReference type="InParanoid" id="M4BMF0"/>
<proteinExistence type="predicted"/>
<dbReference type="VEuPathDB" id="FungiDB:HpaG807587"/>
<dbReference type="EMBL" id="JH598420">
    <property type="status" value="NOT_ANNOTATED_CDS"/>
    <property type="molecule type" value="Genomic_DNA"/>
</dbReference>
<organism evidence="1 2">
    <name type="scientific">Hyaloperonospora arabidopsidis (strain Emoy2)</name>
    <name type="common">Downy mildew agent</name>
    <name type="synonym">Peronospora arabidopsidis</name>
    <dbReference type="NCBI Taxonomy" id="559515"/>
    <lineage>
        <taxon>Eukaryota</taxon>
        <taxon>Sar</taxon>
        <taxon>Stramenopiles</taxon>
        <taxon>Oomycota</taxon>
        <taxon>Peronosporomycetes</taxon>
        <taxon>Peronosporales</taxon>
        <taxon>Peronosporaceae</taxon>
        <taxon>Hyaloperonospora</taxon>
    </lineage>
</organism>
<accession>M4BMF0</accession>
<dbReference type="Proteomes" id="UP000011713">
    <property type="component" value="Unassembled WGS sequence"/>
</dbReference>
<dbReference type="AlphaFoldDB" id="M4BMF0"/>
<sequence length="133" mass="15201">MAVVEAGISTPNLSELQAELGRLQQRVHDLCDCSEQESQELLSLEAWVQRIRLYRSDDRSEFAFYQLENEKARQVFRDEVADLCRQNTALQIHIEKLARDQKNLVEILDRGGCILPSKRPCADGTSGDDRHTT</sequence>
<evidence type="ECO:0000313" key="1">
    <source>
        <dbReference type="EnsemblProtists" id="HpaP807587"/>
    </source>
</evidence>
<keyword evidence="2" id="KW-1185">Reference proteome</keyword>
<dbReference type="EnsemblProtists" id="HpaT807587">
    <property type="protein sequence ID" value="HpaP807587"/>
    <property type="gene ID" value="HpaG807587"/>
</dbReference>
<evidence type="ECO:0000313" key="2">
    <source>
        <dbReference type="Proteomes" id="UP000011713"/>
    </source>
</evidence>